<dbReference type="AlphaFoldDB" id="S8AI08"/>
<reference evidence="3 4" key="1">
    <citation type="journal article" date="2013" name="PLoS ONE">
        <title>Genomic and secretomic analyses reveal unique features of the lignocellulolytic enzyme system of Penicillium decumbens.</title>
        <authorList>
            <person name="Liu G."/>
            <person name="Zhang L."/>
            <person name="Wei X."/>
            <person name="Zou G."/>
            <person name="Qin Y."/>
            <person name="Ma L."/>
            <person name="Li J."/>
            <person name="Zheng H."/>
            <person name="Wang S."/>
            <person name="Wang C."/>
            <person name="Xun L."/>
            <person name="Zhao G.-P."/>
            <person name="Zhou Z."/>
            <person name="Qu Y."/>
        </authorList>
    </citation>
    <scope>NUCLEOTIDE SEQUENCE [LARGE SCALE GENOMIC DNA]</scope>
    <source>
        <strain evidence="4">114-2 / CGMCC 5302</strain>
    </source>
</reference>
<dbReference type="HOGENOM" id="CLU_018249_1_0_1"/>
<keyword evidence="2" id="KW-0812">Transmembrane</keyword>
<evidence type="ECO:0000313" key="4">
    <source>
        <dbReference type="Proteomes" id="UP000019376"/>
    </source>
</evidence>
<keyword evidence="2" id="KW-1133">Transmembrane helix</keyword>
<dbReference type="eggNOG" id="ENOG502SI9I">
    <property type="taxonomic scope" value="Eukaryota"/>
</dbReference>
<organism evidence="3 4">
    <name type="scientific">Penicillium oxalicum (strain 114-2 / CGMCC 5302)</name>
    <name type="common">Penicillium decumbens</name>
    <dbReference type="NCBI Taxonomy" id="933388"/>
    <lineage>
        <taxon>Eukaryota</taxon>
        <taxon>Fungi</taxon>
        <taxon>Dikarya</taxon>
        <taxon>Ascomycota</taxon>
        <taxon>Pezizomycotina</taxon>
        <taxon>Eurotiomycetes</taxon>
        <taxon>Eurotiomycetidae</taxon>
        <taxon>Eurotiales</taxon>
        <taxon>Aspergillaceae</taxon>
        <taxon>Penicillium</taxon>
    </lineage>
</organism>
<dbReference type="Proteomes" id="UP000019376">
    <property type="component" value="Unassembled WGS sequence"/>
</dbReference>
<dbReference type="EMBL" id="KB644408">
    <property type="protein sequence ID" value="EPS25323.1"/>
    <property type="molecule type" value="Genomic_DNA"/>
</dbReference>
<dbReference type="InterPro" id="IPR053143">
    <property type="entry name" value="Arylsulfate_ST"/>
</dbReference>
<dbReference type="OrthoDB" id="5427350at2759"/>
<keyword evidence="4" id="KW-1185">Reference proteome</keyword>
<name>S8AI08_PENO1</name>
<feature type="transmembrane region" description="Helical" evidence="2">
    <location>
        <begin position="583"/>
        <end position="604"/>
    </location>
</feature>
<dbReference type="PANTHER" id="PTHR35340">
    <property type="entry name" value="PQQ ENZYME REPEAT PROTEIN-RELATED"/>
    <property type="match status" value="1"/>
</dbReference>
<protein>
    <recommendedName>
        <fullName evidence="5">ASST-domain-containing protein</fullName>
    </recommendedName>
</protein>
<dbReference type="PANTHER" id="PTHR35340:SF9">
    <property type="entry name" value="ASST-DOMAIN-CONTAINING PROTEIN"/>
    <property type="match status" value="1"/>
</dbReference>
<evidence type="ECO:0000256" key="2">
    <source>
        <dbReference type="SAM" id="Phobius"/>
    </source>
</evidence>
<sequence>MIVAISSRGTNLTVQCALQIRNYVELPAHLLRPDISPPVLHVERSLTEKLAPGYIFIAPYEAENSGPYIFDHTGELVWSGWGVSGPGNAHGIHVCKYQDIDHLCFFQGNQQKGYCRGHGVILDNSYRIVRSVQPGGGMASSDMHEFRPINGGRSALMTVYQQRQFDMSPWNVRTGMGWIMESIFQEVEIETSKVLFEWRSLDHVDPSVSYTWPSHTDTSGTGLHAHEPWDYFHINSVDKNDDGDYLISSRHTSAIYKVSGQNGSVMWQLHGANPTFRNVNFSFSQQHDARWLFENHTHSVISFYNNGYNGYNRTHPRSSGMIVLIDHEAKTATQIRDYVPAIADLASSSQGNLQVLPNQNVFAGWGNNPFVSEHDAEGNLIWWARFAKDTVMNYRAHKFEWEGNPTDAPALWSYSHVGAAHTAMKLYVSWNGATKVRTWRFFGAQNITGPWVLLSEASKTGFETEYIHSTFYPWTRVDAMSADGHELGRSEIKFTFVPSSGLRGFCQEDTCLDTSSYGFPGEDGAEALIPAAGVNTVPWVDTEYADGVWGYPSGFPHIHSSTTNSTVGSDGGWAKEQESPGEFVYWGLAIAIILPLLAGIYFGYRFYLRQQQLDPPGGAEEPSMPLNGVPANKTLQRPSQSWPWWTWRRWTRKQEMDYFPLAGHDLSTRPRRE</sequence>
<evidence type="ECO:0000313" key="3">
    <source>
        <dbReference type="EMBL" id="EPS25323.1"/>
    </source>
</evidence>
<dbReference type="InterPro" id="IPR039535">
    <property type="entry name" value="ASST-like"/>
</dbReference>
<accession>S8AI08</accession>
<gene>
    <name evidence="3" type="ORF">PDE_00256</name>
</gene>
<feature type="region of interest" description="Disordered" evidence="1">
    <location>
        <begin position="616"/>
        <end position="637"/>
    </location>
</feature>
<proteinExistence type="predicted"/>
<evidence type="ECO:0000256" key="1">
    <source>
        <dbReference type="SAM" id="MobiDB-lite"/>
    </source>
</evidence>
<evidence type="ECO:0008006" key="5">
    <source>
        <dbReference type="Google" id="ProtNLM"/>
    </source>
</evidence>
<dbReference type="Pfam" id="PF14269">
    <property type="entry name" value="Arylsulfotran_2"/>
    <property type="match status" value="1"/>
</dbReference>
<keyword evidence="2" id="KW-0472">Membrane</keyword>
<dbReference type="PhylomeDB" id="S8AI08"/>